<organism evidence="3 4">
    <name type="scientific">candidate division MSBL1 archaeon SCGC-AAA382A13</name>
    <dbReference type="NCBI Taxonomy" id="1698279"/>
    <lineage>
        <taxon>Archaea</taxon>
        <taxon>Methanobacteriati</taxon>
        <taxon>Methanobacteriota</taxon>
        <taxon>candidate division MSBL1</taxon>
    </lineage>
</organism>
<gene>
    <name evidence="3" type="ORF">AKJ50_02250</name>
</gene>
<dbReference type="InterPro" id="IPR052344">
    <property type="entry name" value="Transposase-related"/>
</dbReference>
<sequence length="473" mass="54220">MKKTNLKPRNNLIPDLSDSKLSFETEFAGSSDESLDQSAGLSGLEEEEYISIIFLQQEFIRGQQERIEKLENELRKHDNPHTPSAKKRKRKTDRNREKETDDDGEEKPGTGTDDVDERFPGKPEGSNGGGVSIPELDQVEQHTLEGGNIEEIGTREKTVIELVENPFEVVKHVIHVYQDSEGQEVEPEVDLPEGIYGKRFQAFVTLLRGTCGASHEKIAELVQEIRPDLSFSPTTSLNITDRVSKQLVGERERILEQVNQNKYVHMDETGLRKDGVNGWVWVFAVPQYVVYEVDQSRSKDVPEGTMSAFSGIAVVDGYPAYNGFPRQRCWDHLEREVEETEIERTIARFHRLYKRAKEAKEKPPPEREKFIQEAQNSKFPALIAILRENEKEDTATKLENALSDMFRGVKDPDIPLSNNHAERLMRKVVVHRKLWGCIRNEKGARFIENTLSCIETWKLQGKNIFQELQKFTT</sequence>
<reference evidence="3 4" key="1">
    <citation type="journal article" date="2016" name="Sci. Rep.">
        <title>Metabolic traits of an uncultured archaeal lineage -MSBL1- from brine pools of the Red Sea.</title>
        <authorList>
            <person name="Mwirichia R."/>
            <person name="Alam I."/>
            <person name="Rashid M."/>
            <person name="Vinu M."/>
            <person name="Ba-Alawi W."/>
            <person name="Anthony Kamau A."/>
            <person name="Kamanda Ngugi D."/>
            <person name="Goker M."/>
            <person name="Klenk H.P."/>
            <person name="Bajic V."/>
            <person name="Stingl U."/>
        </authorList>
    </citation>
    <scope>NUCLEOTIDE SEQUENCE [LARGE SCALE GENOMIC DNA]</scope>
    <source>
        <strain evidence="3">SCGC-AAA382A13</strain>
    </source>
</reference>
<evidence type="ECO:0000313" key="3">
    <source>
        <dbReference type="EMBL" id="KXB04583.1"/>
    </source>
</evidence>
<evidence type="ECO:0000256" key="1">
    <source>
        <dbReference type="SAM" id="MobiDB-lite"/>
    </source>
</evidence>
<protein>
    <recommendedName>
        <fullName evidence="2">Transposase IS66 central domain-containing protein</fullName>
    </recommendedName>
</protein>
<keyword evidence="4" id="KW-1185">Reference proteome</keyword>
<dbReference type="Proteomes" id="UP000070311">
    <property type="component" value="Unassembled WGS sequence"/>
</dbReference>
<feature type="domain" description="Transposase IS66 central" evidence="2">
    <location>
        <begin position="194"/>
        <end position="445"/>
    </location>
</feature>
<comment type="caution">
    <text evidence="3">The sequence shown here is derived from an EMBL/GenBank/DDBJ whole genome shotgun (WGS) entry which is preliminary data.</text>
</comment>
<accession>A0A133VDQ2</accession>
<dbReference type="PANTHER" id="PTHR33678">
    <property type="entry name" value="BLL1576 PROTEIN"/>
    <property type="match status" value="1"/>
</dbReference>
<dbReference type="AlphaFoldDB" id="A0A133VDQ2"/>
<evidence type="ECO:0000313" key="4">
    <source>
        <dbReference type="Proteomes" id="UP000070311"/>
    </source>
</evidence>
<dbReference type="NCBIfam" id="NF033517">
    <property type="entry name" value="transpos_IS66"/>
    <property type="match status" value="1"/>
</dbReference>
<evidence type="ECO:0000259" key="2">
    <source>
        <dbReference type="Pfam" id="PF03050"/>
    </source>
</evidence>
<feature type="compositionally biased region" description="Basic residues" evidence="1">
    <location>
        <begin position="84"/>
        <end position="93"/>
    </location>
</feature>
<dbReference type="PANTHER" id="PTHR33678:SF2">
    <property type="match status" value="1"/>
</dbReference>
<dbReference type="EMBL" id="LHYD01000053">
    <property type="protein sequence ID" value="KXB04583.1"/>
    <property type="molecule type" value="Genomic_DNA"/>
</dbReference>
<proteinExistence type="predicted"/>
<dbReference type="Pfam" id="PF03050">
    <property type="entry name" value="DDE_Tnp_IS66"/>
    <property type="match status" value="1"/>
</dbReference>
<name>A0A133VDQ2_9EURY</name>
<feature type="region of interest" description="Disordered" evidence="1">
    <location>
        <begin position="71"/>
        <end position="134"/>
    </location>
</feature>
<dbReference type="InterPro" id="IPR004291">
    <property type="entry name" value="Transposase_IS66_central"/>
</dbReference>
<feature type="compositionally biased region" description="Basic and acidic residues" evidence="1">
    <location>
        <begin position="71"/>
        <end position="80"/>
    </location>
</feature>